<organism evidence="2 3">
    <name type="scientific">Parerythrobacter lacustris</name>
    <dbReference type="NCBI Taxonomy" id="2969984"/>
    <lineage>
        <taxon>Bacteria</taxon>
        <taxon>Pseudomonadati</taxon>
        <taxon>Pseudomonadota</taxon>
        <taxon>Alphaproteobacteria</taxon>
        <taxon>Sphingomonadales</taxon>
        <taxon>Erythrobacteraceae</taxon>
        <taxon>Parerythrobacter</taxon>
    </lineage>
</organism>
<protein>
    <submittedName>
        <fullName evidence="2">Uncharacterized protein</fullName>
    </submittedName>
</protein>
<keyword evidence="3" id="KW-1185">Reference proteome</keyword>
<accession>A0ABT1XS73</accession>
<feature type="transmembrane region" description="Helical" evidence="1">
    <location>
        <begin position="142"/>
        <end position="160"/>
    </location>
</feature>
<gene>
    <name evidence="2" type="ORF">NSO95_11160</name>
</gene>
<dbReference type="EMBL" id="JANKHH010000006">
    <property type="protein sequence ID" value="MCR2834506.1"/>
    <property type="molecule type" value="Genomic_DNA"/>
</dbReference>
<name>A0ABT1XS73_9SPHN</name>
<reference evidence="2 3" key="1">
    <citation type="submission" date="2022-08" db="EMBL/GenBank/DDBJ databases">
        <title>Polyphasic taxonomy analysis of Qipengyuania sp.RS5-5.</title>
        <authorList>
            <person name="Xamxidin M."/>
            <person name="Wu M."/>
        </authorList>
    </citation>
    <scope>NUCLEOTIDE SEQUENCE [LARGE SCALE GENOMIC DNA]</scope>
    <source>
        <strain evidence="2 3">RS5-5</strain>
    </source>
</reference>
<dbReference type="RefSeq" id="WP_257596337.1">
    <property type="nucleotide sequence ID" value="NZ_JANKHH010000006.1"/>
</dbReference>
<evidence type="ECO:0000313" key="2">
    <source>
        <dbReference type="EMBL" id="MCR2834506.1"/>
    </source>
</evidence>
<feature type="transmembrane region" description="Helical" evidence="1">
    <location>
        <begin position="9"/>
        <end position="29"/>
    </location>
</feature>
<comment type="caution">
    <text evidence="2">The sequence shown here is derived from an EMBL/GenBank/DDBJ whole genome shotgun (WGS) entry which is preliminary data.</text>
</comment>
<sequence length="210" mass="23385">MQISHKTQAALQFLAPAAILYVLLGTYLLNGSLPSLSIFSEKSLGLVFVGLMAMLVQDIVPKPLKEFFVFWRINDRLPGHRAFTKRTLRHPQIDRDRIPNIRVLTQLSPPQQQNAFYKFYKELSKEDSVQHLSQRYIAWRDLSALMAIFTLVSIPVLATFPDHNAIPAGLILAGTSGLACLASGFAAKNVANSMIIQVLCLTSFKEVSDV</sequence>
<keyword evidence="1" id="KW-0812">Transmembrane</keyword>
<evidence type="ECO:0000256" key="1">
    <source>
        <dbReference type="SAM" id="Phobius"/>
    </source>
</evidence>
<evidence type="ECO:0000313" key="3">
    <source>
        <dbReference type="Proteomes" id="UP001206067"/>
    </source>
</evidence>
<feature type="transmembrane region" description="Helical" evidence="1">
    <location>
        <begin position="166"/>
        <end position="187"/>
    </location>
</feature>
<dbReference type="Proteomes" id="UP001206067">
    <property type="component" value="Unassembled WGS sequence"/>
</dbReference>
<keyword evidence="1" id="KW-0472">Membrane</keyword>
<keyword evidence="1" id="KW-1133">Transmembrane helix</keyword>
<feature type="transmembrane region" description="Helical" evidence="1">
    <location>
        <begin position="35"/>
        <end position="56"/>
    </location>
</feature>
<proteinExistence type="predicted"/>